<dbReference type="AlphaFoldDB" id="A0A9W9XFX5"/>
<accession>A0A9W9XFX5</accession>
<evidence type="ECO:0000313" key="3">
    <source>
        <dbReference type="Proteomes" id="UP001148312"/>
    </source>
</evidence>
<evidence type="ECO:0000256" key="1">
    <source>
        <dbReference type="SAM" id="MobiDB-lite"/>
    </source>
</evidence>
<dbReference type="EMBL" id="JAPWDQ010000003">
    <property type="protein sequence ID" value="KAJ5491511.1"/>
    <property type="molecule type" value="Genomic_DNA"/>
</dbReference>
<reference evidence="2" key="2">
    <citation type="journal article" date="2023" name="IMA Fungus">
        <title>Comparative genomic study of the Penicillium genus elucidates a diverse pangenome and 15 lateral gene transfer events.</title>
        <authorList>
            <person name="Petersen C."/>
            <person name="Sorensen T."/>
            <person name="Nielsen M.R."/>
            <person name="Sondergaard T.E."/>
            <person name="Sorensen J.L."/>
            <person name="Fitzpatrick D.A."/>
            <person name="Frisvad J.C."/>
            <person name="Nielsen K.L."/>
        </authorList>
    </citation>
    <scope>NUCLEOTIDE SEQUENCE</scope>
    <source>
        <strain evidence="2">IBT 30728</strain>
    </source>
</reference>
<keyword evidence="3" id="KW-1185">Reference proteome</keyword>
<reference evidence="2" key="1">
    <citation type="submission" date="2022-12" db="EMBL/GenBank/DDBJ databases">
        <authorList>
            <person name="Petersen C."/>
        </authorList>
    </citation>
    <scope>NUCLEOTIDE SEQUENCE</scope>
    <source>
        <strain evidence="2">IBT 30728</strain>
    </source>
</reference>
<feature type="compositionally biased region" description="Low complexity" evidence="1">
    <location>
        <begin position="20"/>
        <end position="32"/>
    </location>
</feature>
<organism evidence="2 3">
    <name type="scientific">Penicillium diatomitis</name>
    <dbReference type="NCBI Taxonomy" id="2819901"/>
    <lineage>
        <taxon>Eukaryota</taxon>
        <taxon>Fungi</taxon>
        <taxon>Dikarya</taxon>
        <taxon>Ascomycota</taxon>
        <taxon>Pezizomycotina</taxon>
        <taxon>Eurotiomycetes</taxon>
        <taxon>Eurotiomycetidae</taxon>
        <taxon>Eurotiales</taxon>
        <taxon>Aspergillaceae</taxon>
        <taxon>Penicillium</taxon>
    </lineage>
</organism>
<gene>
    <name evidence="2" type="ORF">N7539_003078</name>
</gene>
<comment type="caution">
    <text evidence="2">The sequence shown here is derived from an EMBL/GenBank/DDBJ whole genome shotgun (WGS) entry which is preliminary data.</text>
</comment>
<dbReference type="RefSeq" id="XP_056792640.1">
    <property type="nucleotide sequence ID" value="XM_056932681.1"/>
</dbReference>
<name>A0A9W9XFX5_9EURO</name>
<feature type="region of interest" description="Disordered" evidence="1">
    <location>
        <begin position="1"/>
        <end position="32"/>
    </location>
</feature>
<dbReference type="GeneID" id="81622930"/>
<proteinExistence type="predicted"/>
<feature type="region of interest" description="Disordered" evidence="1">
    <location>
        <begin position="66"/>
        <end position="90"/>
    </location>
</feature>
<protein>
    <submittedName>
        <fullName evidence="2">Uncharacterized protein</fullName>
    </submittedName>
</protein>
<dbReference type="Proteomes" id="UP001148312">
    <property type="component" value="Unassembled WGS sequence"/>
</dbReference>
<sequence length="167" mass="18463">MNEHPRVRPVRYLEATPLHTTNRNPRQTTPTPKRYEAYTFLQVVETLQRLEQKCKSLEERIHFLEQQSGEQSPASAGIPLPTGPASSGDLRACAVRSQSVSETTSTTCDSAGDYSYSGNENGSWCWSLEEAFDVGLGCEAGEMPMEGFVQVVRRDGIGEMNVDAFAE</sequence>
<evidence type="ECO:0000313" key="2">
    <source>
        <dbReference type="EMBL" id="KAJ5491511.1"/>
    </source>
</evidence>